<protein>
    <submittedName>
        <fullName evidence="3">N-acetyltransferase</fullName>
    </submittedName>
</protein>
<gene>
    <name evidence="3" type="ORF">CferDRAFT_0802</name>
</gene>
<reference evidence="3 4" key="2">
    <citation type="submission" date="2006-07" db="EMBL/GenBank/DDBJ databases">
        <title>Sequencing of the draft genome and assembly of Chlorobium ferroxidans DSM 13031.</title>
        <authorList>
            <consortium name="US DOE Joint Genome Institute (JGI-PGF)"/>
            <person name="Copeland A."/>
            <person name="Lucas S."/>
            <person name="Lapidus A."/>
            <person name="Barry K."/>
            <person name="Glavina del Rio T."/>
            <person name="Dalin E."/>
            <person name="Tice H."/>
            <person name="Bruce D."/>
            <person name="Pitluck S."/>
            <person name="Richardson P."/>
        </authorList>
    </citation>
    <scope>NUCLEOTIDE SEQUENCE [LARGE SCALE GENOMIC DNA]</scope>
    <source>
        <strain evidence="3 4">DSM 13031</strain>
    </source>
</reference>
<dbReference type="AlphaFoldDB" id="Q0YR81"/>
<dbReference type="Proteomes" id="UP000004162">
    <property type="component" value="Unassembled WGS sequence"/>
</dbReference>
<dbReference type="EMBL" id="AASE01000012">
    <property type="protein sequence ID" value="EAT58828.1"/>
    <property type="molecule type" value="Genomic_DNA"/>
</dbReference>
<dbReference type="Gene3D" id="3.30.2140.20">
    <property type="match status" value="1"/>
</dbReference>
<dbReference type="PRINTS" id="PR01543">
    <property type="entry name" value="ANATRNSFRASE"/>
</dbReference>
<keyword evidence="4" id="KW-1185">Reference proteome</keyword>
<dbReference type="PANTHER" id="PTHR11786:SF0">
    <property type="entry name" value="ARYLAMINE N-ACETYLTRANSFERASE 4-RELATED"/>
    <property type="match status" value="1"/>
</dbReference>
<proteinExistence type="inferred from homology"/>
<dbReference type="Pfam" id="PF00797">
    <property type="entry name" value="Acetyltransf_2"/>
    <property type="match status" value="1"/>
</dbReference>
<dbReference type="GO" id="GO:0016407">
    <property type="term" value="F:acetyltransferase activity"/>
    <property type="evidence" value="ECO:0007669"/>
    <property type="project" value="InterPro"/>
</dbReference>
<evidence type="ECO:0000313" key="4">
    <source>
        <dbReference type="Proteomes" id="UP000004162"/>
    </source>
</evidence>
<dbReference type="InterPro" id="IPR001447">
    <property type="entry name" value="Arylamine_N-AcTrfase"/>
</dbReference>
<sequence>MKAENFNFHSYLARIGFEGAASADLATLKRLMLRQLFSVPFENLDVQAGKVVSLVPEEIYTKIVERGRGGYCYEVNGLFAMALASLGVAYQFVAARPMTYPVRRPKTHMAIVATIEGEQWLFDLGFGSFGIREPINLGWIDREIRQGFDTFGLFLNPDGNYLLQSITDDSWKNLYEFNLSPQEWVDFEPANYLNSTHPDSIFVRSLMVVLQTPSGKELLNGNSFKSVSEGRSLEREVTQEEIPRLLKEKFSLNVSEWGEDPLAK</sequence>
<comment type="caution">
    <text evidence="3">The sequence shown here is derived from an EMBL/GenBank/DDBJ whole genome shotgun (WGS) entry which is preliminary data.</text>
</comment>
<organism evidence="3 4">
    <name type="scientific">Chlorobium ferrooxidans DSM 13031</name>
    <dbReference type="NCBI Taxonomy" id="377431"/>
    <lineage>
        <taxon>Bacteria</taxon>
        <taxon>Pseudomonadati</taxon>
        <taxon>Chlorobiota</taxon>
        <taxon>Chlorobiia</taxon>
        <taxon>Chlorobiales</taxon>
        <taxon>Chlorobiaceae</taxon>
        <taxon>Chlorobium/Pelodictyon group</taxon>
        <taxon>Chlorobium</taxon>
    </lineage>
</organism>
<evidence type="ECO:0000313" key="3">
    <source>
        <dbReference type="EMBL" id="EAT58828.1"/>
    </source>
</evidence>
<dbReference type="PANTHER" id="PTHR11786">
    <property type="entry name" value="N-HYDROXYARYLAMINE O-ACETYLTRANSFERASE"/>
    <property type="match status" value="1"/>
</dbReference>
<accession>Q0YR81</accession>
<keyword evidence="3" id="KW-0808">Transferase</keyword>
<comment type="similarity">
    <text evidence="1 2">Belongs to the arylamine N-acetyltransferase family.</text>
</comment>
<dbReference type="InterPro" id="IPR038765">
    <property type="entry name" value="Papain-like_cys_pep_sf"/>
</dbReference>
<reference evidence="3 4" key="1">
    <citation type="submission" date="2006-07" db="EMBL/GenBank/DDBJ databases">
        <title>Annotation of the draft genome assembly of Chlorobium ferroxidans DSM 13031.</title>
        <authorList>
            <consortium name="US DOE Joint Genome Institute (JGI-ORNL)"/>
            <person name="Larimer F."/>
            <person name="Land M."/>
            <person name="Hauser L."/>
        </authorList>
    </citation>
    <scope>NUCLEOTIDE SEQUENCE [LARGE SCALE GENOMIC DNA]</scope>
    <source>
        <strain evidence="3 4">DSM 13031</strain>
    </source>
</reference>
<evidence type="ECO:0000256" key="2">
    <source>
        <dbReference type="RuleBase" id="RU003452"/>
    </source>
</evidence>
<dbReference type="SUPFAM" id="SSF54001">
    <property type="entry name" value="Cysteine proteinases"/>
    <property type="match status" value="1"/>
</dbReference>
<dbReference type="OrthoDB" id="7181050at2"/>
<dbReference type="RefSeq" id="WP_006366540.1">
    <property type="nucleotide sequence ID" value="NZ_AASE01000012.1"/>
</dbReference>
<evidence type="ECO:0000256" key="1">
    <source>
        <dbReference type="ARBA" id="ARBA00006547"/>
    </source>
</evidence>
<name>Q0YR81_9CHLB</name>
<dbReference type="InterPro" id="IPR053710">
    <property type="entry name" value="Arylamine_NAT_domain_sf"/>
</dbReference>